<evidence type="ECO:0000256" key="1">
    <source>
        <dbReference type="ARBA" id="ARBA00004162"/>
    </source>
</evidence>
<evidence type="ECO:0000256" key="2">
    <source>
        <dbReference type="ARBA" id="ARBA00022448"/>
    </source>
</evidence>
<reference evidence="13 14" key="1">
    <citation type="submission" date="2020-08" db="EMBL/GenBank/DDBJ databases">
        <title>Genomic Encyclopedia of Type Strains, Phase IV (KMG-IV): sequencing the most valuable type-strain genomes for metagenomic binning, comparative biology and taxonomic classification.</title>
        <authorList>
            <person name="Goeker M."/>
        </authorList>
    </citation>
    <scope>NUCLEOTIDE SEQUENCE [LARGE SCALE GENOMIC DNA]</scope>
    <source>
        <strain evidence="13 14">DSM 7465</strain>
    </source>
</reference>
<protein>
    <submittedName>
        <fullName evidence="13">Cytochrome c</fullName>
    </submittedName>
</protein>
<keyword evidence="7" id="KW-0249">Electron transport</keyword>
<evidence type="ECO:0000313" key="13">
    <source>
        <dbReference type="EMBL" id="MBB4640352.1"/>
    </source>
</evidence>
<feature type="domain" description="Cytochrome c" evidence="12">
    <location>
        <begin position="109"/>
        <end position="209"/>
    </location>
</feature>
<dbReference type="FunFam" id="1.10.760.10:FF:000026">
    <property type="entry name" value="Cytochrome C, membrane-bound"/>
    <property type="match status" value="1"/>
</dbReference>
<gene>
    <name evidence="13" type="ORF">HNQ99_000640</name>
</gene>
<dbReference type="Gene3D" id="1.10.760.10">
    <property type="entry name" value="Cytochrome c-like domain"/>
    <property type="match status" value="1"/>
</dbReference>
<evidence type="ECO:0000256" key="7">
    <source>
        <dbReference type="ARBA" id="ARBA00022982"/>
    </source>
</evidence>
<dbReference type="SUPFAM" id="SSF46626">
    <property type="entry name" value="Cytochrome c"/>
    <property type="match status" value="1"/>
</dbReference>
<dbReference type="EMBL" id="JACHOV010000002">
    <property type="protein sequence ID" value="MBB4640352.1"/>
    <property type="molecule type" value="Genomic_DNA"/>
</dbReference>
<keyword evidence="5" id="KW-0812">Transmembrane</keyword>
<dbReference type="RefSeq" id="WP_184474202.1">
    <property type="nucleotide sequence ID" value="NZ_JACHOV010000002.1"/>
</dbReference>
<sequence length="230" mass="23882">MDREAWKIAWIASAGAVAVILGGDWFADQLIPTTYPGQLAFKGADDLPPAVDLAAVQRGWPSGLKGPGERGRLIAYMDDIEHQPVPRPAVATAAAPKEVADLGTLLASADATAGEGKARVCSTCHSFEQGGPNRIGPNLWGVVGRKIATHGGFAYSPAMKSHEGTWTYERLDSFLASPGKDVPGTKMSFAGLRRPADRAAVIKYLASLGSGAPPLPQPMAAAGGQGKGAR</sequence>
<evidence type="ECO:0000256" key="10">
    <source>
        <dbReference type="ARBA" id="ARBA00023136"/>
    </source>
</evidence>
<comment type="subcellular location">
    <subcellularLocation>
        <location evidence="1">Cell membrane</location>
        <topology evidence="1">Single-pass membrane protein</topology>
    </subcellularLocation>
</comment>
<accession>A0A840HQL0</accession>
<dbReference type="GO" id="GO:0005886">
    <property type="term" value="C:plasma membrane"/>
    <property type="evidence" value="ECO:0007669"/>
    <property type="project" value="UniProtKB-SubCell"/>
</dbReference>
<name>A0A840HQL0_9SPHN</name>
<dbReference type="PANTHER" id="PTHR11961">
    <property type="entry name" value="CYTOCHROME C"/>
    <property type="match status" value="1"/>
</dbReference>
<evidence type="ECO:0000256" key="3">
    <source>
        <dbReference type="ARBA" id="ARBA00022475"/>
    </source>
</evidence>
<dbReference type="PROSITE" id="PS51007">
    <property type="entry name" value="CYTC"/>
    <property type="match status" value="1"/>
</dbReference>
<dbReference type="AlphaFoldDB" id="A0A840HQL0"/>
<evidence type="ECO:0000256" key="11">
    <source>
        <dbReference type="PROSITE-ProRule" id="PRU00433"/>
    </source>
</evidence>
<dbReference type="GO" id="GO:0009055">
    <property type="term" value="F:electron transfer activity"/>
    <property type="evidence" value="ECO:0007669"/>
    <property type="project" value="InterPro"/>
</dbReference>
<evidence type="ECO:0000256" key="9">
    <source>
        <dbReference type="ARBA" id="ARBA00023004"/>
    </source>
</evidence>
<evidence type="ECO:0000259" key="12">
    <source>
        <dbReference type="PROSITE" id="PS51007"/>
    </source>
</evidence>
<dbReference type="InterPro" id="IPR002327">
    <property type="entry name" value="Cyt_c_1A/1B"/>
</dbReference>
<keyword evidence="10" id="KW-0472">Membrane</keyword>
<dbReference type="InterPro" id="IPR036909">
    <property type="entry name" value="Cyt_c-like_dom_sf"/>
</dbReference>
<evidence type="ECO:0000256" key="6">
    <source>
        <dbReference type="ARBA" id="ARBA00022723"/>
    </source>
</evidence>
<evidence type="ECO:0000313" key="14">
    <source>
        <dbReference type="Proteomes" id="UP000575068"/>
    </source>
</evidence>
<keyword evidence="6 11" id="KW-0479">Metal-binding</keyword>
<keyword evidence="4 11" id="KW-0349">Heme</keyword>
<keyword evidence="3" id="KW-1003">Cell membrane</keyword>
<keyword evidence="2" id="KW-0813">Transport</keyword>
<dbReference type="InterPro" id="IPR009056">
    <property type="entry name" value="Cyt_c-like_dom"/>
</dbReference>
<evidence type="ECO:0000256" key="4">
    <source>
        <dbReference type="ARBA" id="ARBA00022617"/>
    </source>
</evidence>
<comment type="caution">
    <text evidence="13">The sequence shown here is derived from an EMBL/GenBank/DDBJ whole genome shotgun (WGS) entry which is preliminary data.</text>
</comment>
<dbReference type="GO" id="GO:0020037">
    <property type="term" value="F:heme binding"/>
    <property type="evidence" value="ECO:0007669"/>
    <property type="project" value="InterPro"/>
</dbReference>
<keyword evidence="14" id="KW-1185">Reference proteome</keyword>
<dbReference type="GO" id="GO:0046872">
    <property type="term" value="F:metal ion binding"/>
    <property type="evidence" value="ECO:0007669"/>
    <property type="project" value="UniProtKB-KW"/>
</dbReference>
<organism evidence="13 14">
    <name type="scientific">Rhizorhapis suberifaciens</name>
    <name type="common">corky root of lettuce</name>
    <dbReference type="NCBI Taxonomy" id="13656"/>
    <lineage>
        <taxon>Bacteria</taxon>
        <taxon>Pseudomonadati</taxon>
        <taxon>Pseudomonadota</taxon>
        <taxon>Alphaproteobacteria</taxon>
        <taxon>Sphingomonadales</taxon>
        <taxon>Sphingomonadaceae</taxon>
        <taxon>Rhizorhapis</taxon>
    </lineage>
</organism>
<keyword evidence="9 11" id="KW-0408">Iron</keyword>
<keyword evidence="8" id="KW-1133">Transmembrane helix</keyword>
<evidence type="ECO:0000256" key="5">
    <source>
        <dbReference type="ARBA" id="ARBA00022692"/>
    </source>
</evidence>
<dbReference type="PRINTS" id="PR00604">
    <property type="entry name" value="CYTCHRMECIAB"/>
</dbReference>
<proteinExistence type="predicted"/>
<dbReference type="Proteomes" id="UP000575068">
    <property type="component" value="Unassembled WGS sequence"/>
</dbReference>
<evidence type="ECO:0000256" key="8">
    <source>
        <dbReference type="ARBA" id="ARBA00022989"/>
    </source>
</evidence>